<protein>
    <recommendedName>
        <fullName evidence="3">DUF4292 domain-containing protein</fullName>
    </recommendedName>
</protein>
<accession>A0ABV1RWR5</accession>
<reference evidence="1 2" key="1">
    <citation type="submission" date="2024-06" db="EMBL/GenBank/DDBJ databases">
        <title>Pontibacter populi HYL7-15.</title>
        <authorList>
            <person name="Kim M.K."/>
        </authorList>
    </citation>
    <scope>NUCLEOTIDE SEQUENCE [LARGE SCALE GENOMIC DNA]</scope>
    <source>
        <strain evidence="1 2">HYL7-15</strain>
    </source>
</reference>
<dbReference type="PROSITE" id="PS51257">
    <property type="entry name" value="PROKAR_LIPOPROTEIN"/>
    <property type="match status" value="1"/>
</dbReference>
<dbReference type="Proteomes" id="UP001476807">
    <property type="component" value="Unassembled WGS sequence"/>
</dbReference>
<evidence type="ECO:0000313" key="2">
    <source>
        <dbReference type="Proteomes" id="UP001476807"/>
    </source>
</evidence>
<evidence type="ECO:0008006" key="3">
    <source>
        <dbReference type="Google" id="ProtNLM"/>
    </source>
</evidence>
<sequence length="207" mass="24159">MKVKYLFILGCLVLLSCTQEFPEIKVDVDEFGKDITIYKNGRAIRKISNERTFPAELQFELNSMIGFDIDSLNQVLYINNYVKELLAVSLNDGQILYRSNLDKINFDGEASHRNMKGKVFHIIKYRDKLLLTTDWDVLVYNEKLQLQKKLLDSVALLNPRIPKGFIGDFNYTIKEDSIQLSYHIRSYRYGLDDLSKLPVIENFTFKL</sequence>
<dbReference type="RefSeq" id="WP_350413288.1">
    <property type="nucleotide sequence ID" value="NZ_JBEOKT010000015.1"/>
</dbReference>
<proteinExistence type="predicted"/>
<name>A0ABV1RWR5_9BACT</name>
<organism evidence="1 2">
    <name type="scientific">Pontibacter populi</name>
    <dbReference type="NCBI Taxonomy" id="890055"/>
    <lineage>
        <taxon>Bacteria</taxon>
        <taxon>Pseudomonadati</taxon>
        <taxon>Bacteroidota</taxon>
        <taxon>Cytophagia</taxon>
        <taxon>Cytophagales</taxon>
        <taxon>Hymenobacteraceae</taxon>
        <taxon>Pontibacter</taxon>
    </lineage>
</organism>
<keyword evidence="2" id="KW-1185">Reference proteome</keyword>
<gene>
    <name evidence="1" type="ORF">ABS362_14870</name>
</gene>
<comment type="caution">
    <text evidence="1">The sequence shown here is derived from an EMBL/GenBank/DDBJ whole genome shotgun (WGS) entry which is preliminary data.</text>
</comment>
<evidence type="ECO:0000313" key="1">
    <source>
        <dbReference type="EMBL" id="MER2998834.1"/>
    </source>
</evidence>
<dbReference type="EMBL" id="JBEOKT010000015">
    <property type="protein sequence ID" value="MER2998834.1"/>
    <property type="molecule type" value="Genomic_DNA"/>
</dbReference>